<dbReference type="GO" id="GO:0007165">
    <property type="term" value="P:signal transduction"/>
    <property type="evidence" value="ECO:0007669"/>
    <property type="project" value="UniProtKB-KW"/>
</dbReference>
<evidence type="ECO:0000256" key="2">
    <source>
        <dbReference type="ARBA" id="ARBA00023224"/>
    </source>
</evidence>
<feature type="domain" description="Methyl-accepting transducer" evidence="5">
    <location>
        <begin position="441"/>
        <end position="659"/>
    </location>
</feature>
<reference evidence="6 7" key="1">
    <citation type="submission" date="2020-01" db="EMBL/GenBank/DDBJ databases">
        <title>Whole genome and functional gene identification of agarase of Vibrio HN897.</title>
        <authorList>
            <person name="Liu Y."/>
            <person name="Zhao Z."/>
        </authorList>
    </citation>
    <scope>NUCLEOTIDE SEQUENCE [LARGE SCALE GENOMIC DNA]</scope>
    <source>
        <strain evidence="6 7">HN897</strain>
    </source>
</reference>
<dbReference type="AlphaFoldDB" id="A0A7Z2T651"/>
<dbReference type="InterPro" id="IPR013702">
    <property type="entry name" value="FIST_domain_N"/>
</dbReference>
<proteinExistence type="predicted"/>
<keyword evidence="2 3" id="KW-0807">Transducer</keyword>
<dbReference type="Proteomes" id="UP000464262">
    <property type="component" value="Chromosome 2"/>
</dbReference>
<dbReference type="Pfam" id="PF08495">
    <property type="entry name" value="FIST"/>
    <property type="match status" value="1"/>
</dbReference>
<feature type="coiled-coil region" evidence="4">
    <location>
        <begin position="466"/>
        <end position="514"/>
    </location>
</feature>
<gene>
    <name evidence="6" type="ORF">GT360_16180</name>
</gene>
<dbReference type="PANTHER" id="PTHR32089">
    <property type="entry name" value="METHYL-ACCEPTING CHEMOTAXIS PROTEIN MCPB"/>
    <property type="match status" value="1"/>
</dbReference>
<dbReference type="InterPro" id="IPR019494">
    <property type="entry name" value="FIST_C"/>
</dbReference>
<dbReference type="InterPro" id="IPR004089">
    <property type="entry name" value="MCPsignal_dom"/>
</dbReference>
<dbReference type="Gene3D" id="1.10.287.950">
    <property type="entry name" value="Methyl-accepting chemotaxis protein"/>
    <property type="match status" value="1"/>
</dbReference>
<dbReference type="SUPFAM" id="SSF58104">
    <property type="entry name" value="Methyl-accepting chemotaxis protein (MCP) signaling domain"/>
    <property type="match status" value="1"/>
</dbReference>
<dbReference type="SMART" id="SM00897">
    <property type="entry name" value="FIST"/>
    <property type="match status" value="1"/>
</dbReference>
<dbReference type="KEGG" id="vas:GT360_16180"/>
<evidence type="ECO:0000313" key="6">
    <source>
        <dbReference type="EMBL" id="QIA65099.1"/>
    </source>
</evidence>
<evidence type="ECO:0000259" key="5">
    <source>
        <dbReference type="PROSITE" id="PS50111"/>
    </source>
</evidence>
<evidence type="ECO:0000256" key="1">
    <source>
        <dbReference type="ARBA" id="ARBA00004370"/>
    </source>
</evidence>
<name>A0A7Z2T651_9VIBR</name>
<dbReference type="PROSITE" id="PS50111">
    <property type="entry name" value="CHEMOTAXIS_TRANSDUC_2"/>
    <property type="match status" value="1"/>
</dbReference>
<accession>A0A7Z2T651</accession>
<dbReference type="Pfam" id="PF10442">
    <property type="entry name" value="FIST_C"/>
    <property type="match status" value="1"/>
</dbReference>
<dbReference type="Pfam" id="PF00015">
    <property type="entry name" value="MCPsignal"/>
    <property type="match status" value="1"/>
</dbReference>
<keyword evidence="7" id="KW-1185">Reference proteome</keyword>
<dbReference type="SMART" id="SM00283">
    <property type="entry name" value="MA"/>
    <property type="match status" value="1"/>
</dbReference>
<dbReference type="RefSeq" id="WP_164649998.1">
    <property type="nucleotide sequence ID" value="NZ_CP047476.1"/>
</dbReference>
<keyword evidence="4" id="KW-0175">Coiled coil</keyword>
<organism evidence="6 7">
    <name type="scientific">Vibrio astriarenae</name>
    <dbReference type="NCBI Taxonomy" id="1481923"/>
    <lineage>
        <taxon>Bacteria</taxon>
        <taxon>Pseudomonadati</taxon>
        <taxon>Pseudomonadota</taxon>
        <taxon>Gammaproteobacteria</taxon>
        <taxon>Vibrionales</taxon>
        <taxon>Vibrionaceae</taxon>
        <taxon>Vibrio</taxon>
    </lineage>
</organism>
<dbReference type="EMBL" id="CP047476">
    <property type="protein sequence ID" value="QIA65099.1"/>
    <property type="molecule type" value="Genomic_DNA"/>
</dbReference>
<sequence>MRFLKRNQAKAQPVELEPSKVLTLSYNDLLNLDETALTASVGKPSLILGFLPCKSDIDRVRHKLASITSGEILLTTTSGQLNSLSDDTYQTQRSSDIVLQIFSEELIEDVSCHTVNLPCQDILRQEQTQTKDQRVAAIVQQLNAIQPSFELDHKDTFALTLVNGFTNCESWLMEAVYQQAKFAVPFVGGTAGNDLSNNQTTIATRNKTYQTQAILCFVKINPNYQYKLFTSHNYEPTTKHWLITDANPAFRSVNKVLSSDGTDMIGFVDALCTHLQCRPEQLEQALGNYTFAIKVKDTYYIRSVASIDIENGSLSFFCDLPLATNLYLMKSKDFIATTQRDFDAFNPRDKEPVSGILFDCVLRRLKNQSALNRLNTFDDFPCAGFSTFGELCGVNVNETLSALFFYRKGDLSRTKTDNFVAQYASFSRYFLELELQANKLLSQMQETLITTSQSAMSVANESLSLSKEAEEKTQAINSDSRELNAQFATFNQSIQTLSTQLGSLTDNVTKAEQDLSTIEAIFRIIEQIAEQTNLLALNASIEAARAGQYGRGFAVVADEVRKLAQNTQTSLNDSRDSVARLLQQITQISQDVNIASSEMNNANQQTVSILNNIQDIDSHVEETDQLLKSNIAIAQKLDTIYKQGEISNQNVTVIREQFIH</sequence>
<dbReference type="PANTHER" id="PTHR32089:SF112">
    <property type="entry name" value="LYSOZYME-LIKE PROTEIN-RELATED"/>
    <property type="match status" value="1"/>
</dbReference>
<dbReference type="GO" id="GO:0006935">
    <property type="term" value="P:chemotaxis"/>
    <property type="evidence" value="ECO:0007669"/>
    <property type="project" value="UniProtKB-ARBA"/>
</dbReference>
<evidence type="ECO:0000256" key="4">
    <source>
        <dbReference type="SAM" id="Coils"/>
    </source>
</evidence>
<dbReference type="GO" id="GO:0016020">
    <property type="term" value="C:membrane"/>
    <property type="evidence" value="ECO:0007669"/>
    <property type="project" value="UniProtKB-SubCell"/>
</dbReference>
<protein>
    <recommendedName>
        <fullName evidence="5">Methyl-accepting transducer domain-containing protein</fullName>
    </recommendedName>
</protein>
<evidence type="ECO:0000313" key="7">
    <source>
        <dbReference type="Proteomes" id="UP000464262"/>
    </source>
</evidence>
<evidence type="ECO:0000256" key="3">
    <source>
        <dbReference type="PROSITE-ProRule" id="PRU00284"/>
    </source>
</evidence>
<dbReference type="SMART" id="SM01204">
    <property type="entry name" value="FIST_C"/>
    <property type="match status" value="1"/>
</dbReference>
<comment type="subcellular location">
    <subcellularLocation>
        <location evidence="1">Membrane</location>
    </subcellularLocation>
</comment>